<dbReference type="EMBL" id="AQPN01000045">
    <property type="protein sequence ID" value="EOR95602.1"/>
    <property type="molecule type" value="Genomic_DNA"/>
</dbReference>
<keyword evidence="1" id="KW-1277">Toxin-antitoxin system</keyword>
<gene>
    <name evidence="2" type="ORF">ADIARSV_1208</name>
</gene>
<reference evidence="2 3" key="1">
    <citation type="journal article" date="2013" name="Genome Announc.">
        <title>Draft Genome Sequence of Arcticibacter svalbardensis Strain MN12-7T, a Member of the Family Sphingobacteriaceae Isolated from an Arctic Soil Sample.</title>
        <authorList>
            <person name="Shivaji S."/>
            <person name="Ara S."/>
            <person name="Prasad S."/>
            <person name="Manasa B.P."/>
            <person name="Begum Z."/>
            <person name="Singh A."/>
            <person name="Kumar Pinnaka A."/>
        </authorList>
    </citation>
    <scope>NUCLEOTIDE SEQUENCE [LARGE SCALE GENOMIC DNA]</scope>
    <source>
        <strain evidence="2 3">MN12-7</strain>
    </source>
</reference>
<organism evidence="2 3">
    <name type="scientific">Arcticibacter svalbardensis MN12-7</name>
    <dbReference type="NCBI Taxonomy" id="1150600"/>
    <lineage>
        <taxon>Bacteria</taxon>
        <taxon>Pseudomonadati</taxon>
        <taxon>Bacteroidota</taxon>
        <taxon>Sphingobacteriia</taxon>
        <taxon>Sphingobacteriales</taxon>
        <taxon>Sphingobacteriaceae</taxon>
        <taxon>Arcticibacter</taxon>
    </lineage>
</organism>
<dbReference type="Proteomes" id="UP000014174">
    <property type="component" value="Unassembled WGS sequence"/>
</dbReference>
<evidence type="ECO:0000256" key="1">
    <source>
        <dbReference type="ARBA" id="ARBA00022649"/>
    </source>
</evidence>
<accession>R9GUS5</accession>
<dbReference type="InterPro" id="IPR035093">
    <property type="entry name" value="RelE/ParE_toxin_dom_sf"/>
</dbReference>
<protein>
    <submittedName>
        <fullName evidence="2">Plasmid stabilization system</fullName>
    </submittedName>
</protein>
<evidence type="ECO:0000313" key="3">
    <source>
        <dbReference type="Proteomes" id="UP000014174"/>
    </source>
</evidence>
<dbReference type="eggNOG" id="COG3668">
    <property type="taxonomic scope" value="Bacteria"/>
</dbReference>
<dbReference type="Gene3D" id="3.30.2310.20">
    <property type="entry name" value="RelE-like"/>
    <property type="match status" value="1"/>
</dbReference>
<dbReference type="SUPFAM" id="SSF143011">
    <property type="entry name" value="RelE-like"/>
    <property type="match status" value="1"/>
</dbReference>
<dbReference type="AlphaFoldDB" id="R9GUS5"/>
<name>R9GUS5_9SPHI</name>
<dbReference type="OrthoDB" id="962256at2"/>
<dbReference type="InterPro" id="IPR007712">
    <property type="entry name" value="RelE/ParE_toxin"/>
</dbReference>
<comment type="caution">
    <text evidence="2">The sequence shown here is derived from an EMBL/GenBank/DDBJ whole genome shotgun (WGS) entry which is preliminary data.</text>
</comment>
<sequence length="96" mass="11542">MVVVWSNSAKAELRRAYEYITFDSLQNAQLVRDTLIDLTIDLAEHPEKYALDKFKKDNDGTWRAFEKYHYRVSYRILKDQIRIVRMRHTSKSPLTY</sequence>
<keyword evidence="3" id="KW-1185">Reference proteome</keyword>
<dbReference type="RefSeq" id="WP_016194449.1">
    <property type="nucleotide sequence ID" value="NZ_AQPN01000045.1"/>
</dbReference>
<evidence type="ECO:0000313" key="2">
    <source>
        <dbReference type="EMBL" id="EOR95602.1"/>
    </source>
</evidence>
<dbReference type="Pfam" id="PF05016">
    <property type="entry name" value="ParE_toxin"/>
    <property type="match status" value="1"/>
</dbReference>
<proteinExistence type="predicted"/>